<dbReference type="InterPro" id="IPR056004">
    <property type="entry name" value="DUF7582"/>
</dbReference>
<feature type="region of interest" description="Disordered" evidence="1">
    <location>
        <begin position="117"/>
        <end position="185"/>
    </location>
</feature>
<feature type="compositionally biased region" description="Low complexity" evidence="1">
    <location>
        <begin position="160"/>
        <end position="185"/>
    </location>
</feature>
<reference evidence="4" key="1">
    <citation type="journal article" date="2019" name="Mol. Biol. Evol.">
        <title>Blast fungal genomes show frequent chromosomal changes, gene gains and losses, and effector gene turnover.</title>
        <authorList>
            <person name="Gomez Luciano L.B."/>
            <person name="Jason Tsai I."/>
            <person name="Chuma I."/>
            <person name="Tosa Y."/>
            <person name="Chen Y.H."/>
            <person name="Li J.Y."/>
            <person name="Li M.Y."/>
            <person name="Jade Lu M.Y."/>
            <person name="Nakayashiki H."/>
            <person name="Li W.H."/>
        </authorList>
    </citation>
    <scope>NUCLEOTIDE SEQUENCE</scope>
    <source>
        <strain evidence="4">NI907</strain>
    </source>
</reference>
<dbReference type="RefSeq" id="XP_030985911.1">
    <property type="nucleotide sequence ID" value="XM_031121374.1"/>
</dbReference>
<dbReference type="Pfam" id="PF24483">
    <property type="entry name" value="DUF7582"/>
    <property type="match status" value="1"/>
</dbReference>
<sequence length="612" mass="66475">MSSLKHRISAPLEAGTSILDAQTLPSHVNSALEYVSSRLARKGLHIPLVVVKRECELPKDETRASMPPQPAELPAAPLPQAPKMPDVAPSRAATTGSSSRMSAFKLKQLRARSNTQPLLASQRSAAAVVPDMQRRASADSPGINMVTRQQPLRPPPPESPGLIPSMPSTPSATSTTSSAASGSTQAPNEYGIYLVRATALDSRAERTLRETIDKAERRFGIGTDWLHFPMEPAEVKATEELMRRSLRQREVMFSAEGLTLVSLDRLYTFKKALAAYSRTDNPMRLEDAVDELRRYVLANGRQPLQRTDLVSAYAHVPFAEMGLRDVARMYRRAYGGPAGESGIVCNGMINYVNASDGSMSLPMALASNINDTNKRNTKFRVGNSTCGICDEEHFLVAVPDDQVSPITPKAMTAGSLAKVGVAEPARPHVAELEAPMDASLLAGFQFTAPHTPPAPRQPPKVPVLRLQTSFDDGPVKVPVIDLESQNSAEEVAIGIAMTCDEAIYSDSESDSDGCELGDSIMSFYIDESDLPTARPTEYPPQLPPWKMTPAFSIDEILNRRLSYCAPASPADAHLGPPTPKGYDDVSPITRNEWEFLRATDAWKTRTAAVETC</sequence>
<keyword evidence="3" id="KW-1185">Reference proteome</keyword>
<dbReference type="Proteomes" id="UP000515153">
    <property type="component" value="Unplaced"/>
</dbReference>
<dbReference type="KEGG" id="pgri:PgNI_01301"/>
<proteinExistence type="predicted"/>
<evidence type="ECO:0000256" key="1">
    <source>
        <dbReference type="SAM" id="MobiDB-lite"/>
    </source>
</evidence>
<feature type="region of interest" description="Disordered" evidence="1">
    <location>
        <begin position="60"/>
        <end position="101"/>
    </location>
</feature>
<feature type="compositionally biased region" description="Polar residues" evidence="1">
    <location>
        <begin position="92"/>
        <end position="101"/>
    </location>
</feature>
<dbReference type="AlphaFoldDB" id="A0A6P8BFT8"/>
<evidence type="ECO:0000259" key="2">
    <source>
        <dbReference type="Pfam" id="PF24483"/>
    </source>
</evidence>
<protein>
    <recommendedName>
        <fullName evidence="2">DUF7582 domain-containing protein</fullName>
    </recommendedName>
</protein>
<evidence type="ECO:0000313" key="3">
    <source>
        <dbReference type="Proteomes" id="UP000515153"/>
    </source>
</evidence>
<feature type="compositionally biased region" description="Pro residues" evidence="1">
    <location>
        <begin position="67"/>
        <end position="82"/>
    </location>
</feature>
<gene>
    <name evidence="4" type="ORF">PgNI_01301</name>
</gene>
<name>A0A6P8BFT8_PYRGI</name>
<accession>A0A6P8BFT8</accession>
<feature type="domain" description="DUF7582" evidence="2">
    <location>
        <begin position="191"/>
        <end position="335"/>
    </location>
</feature>
<evidence type="ECO:0000313" key="4">
    <source>
        <dbReference type="RefSeq" id="XP_030985911.1"/>
    </source>
</evidence>
<reference evidence="4" key="2">
    <citation type="submission" date="2019-10" db="EMBL/GenBank/DDBJ databases">
        <authorList>
            <consortium name="NCBI Genome Project"/>
        </authorList>
    </citation>
    <scope>NUCLEOTIDE SEQUENCE</scope>
    <source>
        <strain evidence="4">NI907</strain>
    </source>
</reference>
<organism evidence="3 4">
    <name type="scientific">Pyricularia grisea</name>
    <name type="common">Crabgrass-specific blast fungus</name>
    <name type="synonym">Magnaporthe grisea</name>
    <dbReference type="NCBI Taxonomy" id="148305"/>
    <lineage>
        <taxon>Eukaryota</taxon>
        <taxon>Fungi</taxon>
        <taxon>Dikarya</taxon>
        <taxon>Ascomycota</taxon>
        <taxon>Pezizomycotina</taxon>
        <taxon>Sordariomycetes</taxon>
        <taxon>Sordariomycetidae</taxon>
        <taxon>Magnaporthales</taxon>
        <taxon>Pyriculariaceae</taxon>
        <taxon>Pyricularia</taxon>
    </lineage>
</organism>
<reference evidence="4" key="3">
    <citation type="submission" date="2025-08" db="UniProtKB">
        <authorList>
            <consortium name="RefSeq"/>
        </authorList>
    </citation>
    <scope>IDENTIFICATION</scope>
    <source>
        <strain evidence="4">NI907</strain>
    </source>
</reference>
<dbReference type="GeneID" id="41956288"/>